<feature type="region of interest" description="Disordered" evidence="7">
    <location>
        <begin position="57"/>
        <end position="84"/>
    </location>
</feature>
<proteinExistence type="inferred from homology"/>
<dbReference type="Gene3D" id="3.40.50.300">
    <property type="entry name" value="P-loop containing nucleotide triphosphate hydrolases"/>
    <property type="match status" value="1"/>
</dbReference>
<dbReference type="STRING" id="1073090.A0A1L9SH13"/>
<feature type="transmembrane region" description="Helical" evidence="8">
    <location>
        <begin position="12"/>
        <end position="34"/>
    </location>
</feature>
<keyword evidence="4 6" id="KW-0067">ATP-binding</keyword>
<protein>
    <recommendedName>
        <fullName evidence="9">AAA+ ATPase domain-containing protein</fullName>
    </recommendedName>
</protein>
<evidence type="ECO:0000313" key="11">
    <source>
        <dbReference type="Proteomes" id="UP000184188"/>
    </source>
</evidence>
<dbReference type="InterPro" id="IPR003959">
    <property type="entry name" value="ATPase_AAA_core"/>
</dbReference>
<keyword evidence="5" id="KW-0496">Mitochondrion</keyword>
<dbReference type="GO" id="GO:0140567">
    <property type="term" value="F:membrane protein dislocase activity"/>
    <property type="evidence" value="ECO:0007669"/>
    <property type="project" value="EnsemblFungi"/>
</dbReference>
<dbReference type="GeneID" id="34615823"/>
<dbReference type="SUPFAM" id="SSF52540">
    <property type="entry name" value="P-loop containing nucleoside triphosphate hydrolases"/>
    <property type="match status" value="1"/>
</dbReference>
<reference evidence="11" key="1">
    <citation type="journal article" date="2017" name="Genome Biol.">
        <title>Comparative genomics reveals high biological diversity and specific adaptations in the industrially and medically important fungal genus Aspergillus.</title>
        <authorList>
            <person name="de Vries R.P."/>
            <person name="Riley R."/>
            <person name="Wiebenga A."/>
            <person name="Aguilar-Osorio G."/>
            <person name="Amillis S."/>
            <person name="Uchima C.A."/>
            <person name="Anderluh G."/>
            <person name="Asadollahi M."/>
            <person name="Askin M."/>
            <person name="Barry K."/>
            <person name="Battaglia E."/>
            <person name="Bayram O."/>
            <person name="Benocci T."/>
            <person name="Braus-Stromeyer S.A."/>
            <person name="Caldana C."/>
            <person name="Canovas D."/>
            <person name="Cerqueira G.C."/>
            <person name="Chen F."/>
            <person name="Chen W."/>
            <person name="Choi C."/>
            <person name="Clum A."/>
            <person name="Dos Santos R.A."/>
            <person name="Damasio A.R."/>
            <person name="Diallinas G."/>
            <person name="Emri T."/>
            <person name="Fekete E."/>
            <person name="Flipphi M."/>
            <person name="Freyberg S."/>
            <person name="Gallo A."/>
            <person name="Gournas C."/>
            <person name="Habgood R."/>
            <person name="Hainaut M."/>
            <person name="Harispe M.L."/>
            <person name="Henrissat B."/>
            <person name="Hilden K.S."/>
            <person name="Hope R."/>
            <person name="Hossain A."/>
            <person name="Karabika E."/>
            <person name="Karaffa L."/>
            <person name="Karanyi Z."/>
            <person name="Krasevec N."/>
            <person name="Kuo A."/>
            <person name="Kusch H."/>
            <person name="LaButti K."/>
            <person name="Lagendijk E.L."/>
            <person name="Lapidus A."/>
            <person name="Levasseur A."/>
            <person name="Lindquist E."/>
            <person name="Lipzen A."/>
            <person name="Logrieco A.F."/>
            <person name="MacCabe A."/>
            <person name="Maekelae M.R."/>
            <person name="Malavazi I."/>
            <person name="Melin P."/>
            <person name="Meyer V."/>
            <person name="Mielnichuk N."/>
            <person name="Miskei M."/>
            <person name="Molnar A.P."/>
            <person name="Mule G."/>
            <person name="Ngan C.Y."/>
            <person name="Orejas M."/>
            <person name="Orosz E."/>
            <person name="Ouedraogo J.P."/>
            <person name="Overkamp K.M."/>
            <person name="Park H.-S."/>
            <person name="Perrone G."/>
            <person name="Piumi F."/>
            <person name="Punt P.J."/>
            <person name="Ram A.F."/>
            <person name="Ramon A."/>
            <person name="Rauscher S."/>
            <person name="Record E."/>
            <person name="Riano-Pachon D.M."/>
            <person name="Robert V."/>
            <person name="Roehrig J."/>
            <person name="Ruller R."/>
            <person name="Salamov A."/>
            <person name="Salih N.S."/>
            <person name="Samson R.A."/>
            <person name="Sandor E."/>
            <person name="Sanguinetti M."/>
            <person name="Schuetze T."/>
            <person name="Sepcic K."/>
            <person name="Shelest E."/>
            <person name="Sherlock G."/>
            <person name="Sophianopoulou V."/>
            <person name="Squina F.M."/>
            <person name="Sun H."/>
            <person name="Susca A."/>
            <person name="Todd R.B."/>
            <person name="Tsang A."/>
            <person name="Unkles S.E."/>
            <person name="van de Wiele N."/>
            <person name="van Rossen-Uffink D."/>
            <person name="Oliveira J.V."/>
            <person name="Vesth T.C."/>
            <person name="Visser J."/>
            <person name="Yu J.-H."/>
            <person name="Zhou M."/>
            <person name="Andersen M.R."/>
            <person name="Archer D.B."/>
            <person name="Baker S.E."/>
            <person name="Benoit I."/>
            <person name="Brakhage A.A."/>
            <person name="Braus G.H."/>
            <person name="Fischer R."/>
            <person name="Frisvad J.C."/>
            <person name="Goldman G.H."/>
            <person name="Houbraken J."/>
            <person name="Oakley B."/>
            <person name="Pocsi I."/>
            <person name="Scazzocchio C."/>
            <person name="Seiboth B."/>
            <person name="vanKuyk P.A."/>
            <person name="Wortman J."/>
            <person name="Dyer P.S."/>
            <person name="Grigoriev I.V."/>
        </authorList>
    </citation>
    <scope>NUCLEOTIDE SEQUENCE [LARGE SCALE GENOMIC DNA]</scope>
    <source>
        <strain evidence="11">CBS 506.65</strain>
    </source>
</reference>
<dbReference type="AlphaFoldDB" id="A0A1L9SH13"/>
<dbReference type="PANTHER" id="PTHR45644:SF3">
    <property type="entry name" value="FI08533P-RELATED"/>
    <property type="match status" value="1"/>
</dbReference>
<dbReference type="GO" id="GO:0045047">
    <property type="term" value="P:protein targeting to ER"/>
    <property type="evidence" value="ECO:0007669"/>
    <property type="project" value="EnsemblFungi"/>
</dbReference>
<dbReference type="InterPro" id="IPR041569">
    <property type="entry name" value="AAA_lid_3"/>
</dbReference>
<keyword evidence="11" id="KW-1185">Reference proteome</keyword>
<dbReference type="Gene3D" id="1.10.8.60">
    <property type="match status" value="1"/>
</dbReference>
<evidence type="ECO:0000313" key="10">
    <source>
        <dbReference type="EMBL" id="OJJ46482.1"/>
    </source>
</evidence>
<dbReference type="GO" id="GO:0034214">
    <property type="term" value="P:protein hexamerization"/>
    <property type="evidence" value="ECO:0007669"/>
    <property type="project" value="EnsemblFungi"/>
</dbReference>
<gene>
    <name evidence="10" type="ORF">ASPZODRAFT_66198</name>
</gene>
<evidence type="ECO:0000256" key="2">
    <source>
        <dbReference type="ARBA" id="ARBA00022741"/>
    </source>
</evidence>
<keyword evidence="3" id="KW-1000">Mitochondrion outer membrane</keyword>
<dbReference type="GO" id="GO:0006626">
    <property type="term" value="P:protein targeting to mitochondrion"/>
    <property type="evidence" value="ECO:0007669"/>
    <property type="project" value="EnsemblFungi"/>
</dbReference>
<keyword evidence="8" id="KW-0812">Transmembrane</keyword>
<keyword evidence="8" id="KW-0472">Membrane</keyword>
<keyword evidence="8" id="KW-1133">Transmembrane helix</keyword>
<dbReference type="Pfam" id="PF17862">
    <property type="entry name" value="AAA_lid_3"/>
    <property type="match status" value="1"/>
</dbReference>
<dbReference type="RefSeq" id="XP_022580992.1">
    <property type="nucleotide sequence ID" value="XM_022729359.1"/>
</dbReference>
<evidence type="ECO:0000256" key="6">
    <source>
        <dbReference type="RuleBase" id="RU003651"/>
    </source>
</evidence>
<dbReference type="InterPro" id="IPR051701">
    <property type="entry name" value="Mito_OM_Translocase_MSP1"/>
</dbReference>
<dbReference type="VEuPathDB" id="FungiDB:ASPZODRAFT_66198"/>
<organism evidence="10 11">
    <name type="scientific">Penicilliopsis zonata CBS 506.65</name>
    <dbReference type="NCBI Taxonomy" id="1073090"/>
    <lineage>
        <taxon>Eukaryota</taxon>
        <taxon>Fungi</taxon>
        <taxon>Dikarya</taxon>
        <taxon>Ascomycota</taxon>
        <taxon>Pezizomycotina</taxon>
        <taxon>Eurotiomycetes</taxon>
        <taxon>Eurotiomycetidae</taxon>
        <taxon>Eurotiales</taxon>
        <taxon>Aspergillaceae</taxon>
        <taxon>Penicilliopsis</taxon>
    </lineage>
</organism>
<dbReference type="OrthoDB" id="10254455at2759"/>
<dbReference type="Proteomes" id="UP000184188">
    <property type="component" value="Unassembled WGS sequence"/>
</dbReference>
<dbReference type="GO" id="GO:0005778">
    <property type="term" value="C:peroxisomal membrane"/>
    <property type="evidence" value="ECO:0007669"/>
    <property type="project" value="EnsemblFungi"/>
</dbReference>
<feature type="domain" description="AAA+ ATPase" evidence="9">
    <location>
        <begin position="146"/>
        <end position="286"/>
    </location>
</feature>
<comment type="similarity">
    <text evidence="6">Belongs to the AAA ATPase family.</text>
</comment>
<keyword evidence="2 6" id="KW-0547">Nucleotide-binding</keyword>
<evidence type="ECO:0000256" key="7">
    <source>
        <dbReference type="SAM" id="MobiDB-lite"/>
    </source>
</evidence>
<dbReference type="InterPro" id="IPR027417">
    <property type="entry name" value="P-loop_NTPase"/>
</dbReference>
<evidence type="ECO:0000256" key="1">
    <source>
        <dbReference type="ARBA" id="ARBA00004572"/>
    </source>
</evidence>
<dbReference type="GO" id="GO:0005524">
    <property type="term" value="F:ATP binding"/>
    <property type="evidence" value="ECO:0007669"/>
    <property type="project" value="UniProtKB-KW"/>
</dbReference>
<accession>A0A1L9SH13</accession>
<evidence type="ECO:0000256" key="8">
    <source>
        <dbReference type="SAM" id="Phobius"/>
    </source>
</evidence>
<evidence type="ECO:0000256" key="4">
    <source>
        <dbReference type="ARBA" id="ARBA00022840"/>
    </source>
</evidence>
<sequence length="434" mass="47673">MASAGGRRWQQFVQELVMIAGTSASAYFLIRYLLSRLDFDPESQKKEEQRRKSAAILRRLDGGDDSDSENPRRGGSRRGRRQNKGELVLNQYEQAVAMDVVTPEDIAVSFEDIGGLDEIIEELKESVIYPLTMPHLYSSSSSLLNAPSGVLLYGPPGCGKTMLAKALAHESGACFINLHISTLTEKWYGDSNKLVNAVFSLARKLQPSIVFIDEIDAVLGTRRSGEHEASGMVKAEFMTHWDGLTSANSLGEPQRIVVLGATNRIQDIDEAILRRMPKKFPVTLPPAAQRLRILSLILKDTKVDRDQFDVDFLVKAMAGMSGSDIKEACRDAAMIPVRELIRKKKADGQQMTSVDPKDVRGLRTDDFFTRAGGPKIIAPMAATTTTTTATTTTTTPASTQPSKPSSEKEWHTESEGNSDDAEPRPSASFVEPPE</sequence>
<dbReference type="FunFam" id="3.40.50.300:FF:000538">
    <property type="entry name" value="ATPase family AAA domain-containing protein 1"/>
    <property type="match status" value="1"/>
</dbReference>
<dbReference type="InterPro" id="IPR003960">
    <property type="entry name" value="ATPase_AAA_CS"/>
</dbReference>
<dbReference type="EMBL" id="KV878342">
    <property type="protein sequence ID" value="OJJ46482.1"/>
    <property type="molecule type" value="Genomic_DNA"/>
</dbReference>
<dbReference type="InterPro" id="IPR003593">
    <property type="entry name" value="AAA+_ATPase"/>
</dbReference>
<evidence type="ECO:0000256" key="5">
    <source>
        <dbReference type="ARBA" id="ARBA00023128"/>
    </source>
</evidence>
<feature type="region of interest" description="Disordered" evidence="7">
    <location>
        <begin position="377"/>
        <end position="434"/>
    </location>
</feature>
<evidence type="ECO:0000256" key="3">
    <source>
        <dbReference type="ARBA" id="ARBA00022787"/>
    </source>
</evidence>
<dbReference type="GO" id="GO:0005741">
    <property type="term" value="C:mitochondrial outer membrane"/>
    <property type="evidence" value="ECO:0007669"/>
    <property type="project" value="UniProtKB-SubCell"/>
</dbReference>
<dbReference type="GO" id="GO:0016887">
    <property type="term" value="F:ATP hydrolysis activity"/>
    <property type="evidence" value="ECO:0007669"/>
    <property type="project" value="InterPro"/>
</dbReference>
<comment type="subcellular location">
    <subcellularLocation>
        <location evidence="1">Mitochondrion outer membrane</location>
        <topology evidence="1">Single-pass membrane protein</topology>
    </subcellularLocation>
</comment>
<dbReference type="GO" id="GO:0140570">
    <property type="term" value="P:extraction of mislocalized protein from mitochondrial outer membrane"/>
    <property type="evidence" value="ECO:0007669"/>
    <property type="project" value="EnsemblFungi"/>
</dbReference>
<dbReference type="Pfam" id="PF00004">
    <property type="entry name" value="AAA"/>
    <property type="match status" value="1"/>
</dbReference>
<evidence type="ECO:0000259" key="9">
    <source>
        <dbReference type="SMART" id="SM00382"/>
    </source>
</evidence>
<dbReference type="PANTHER" id="PTHR45644">
    <property type="entry name" value="AAA ATPASE, PUTATIVE (AFU_ORTHOLOGUE AFUA_2G12920)-RELATED-RELATED"/>
    <property type="match status" value="1"/>
</dbReference>
<feature type="compositionally biased region" description="Low complexity" evidence="7">
    <location>
        <begin position="381"/>
        <end position="395"/>
    </location>
</feature>
<name>A0A1L9SH13_9EURO</name>
<feature type="compositionally biased region" description="Basic and acidic residues" evidence="7">
    <location>
        <begin position="405"/>
        <end position="414"/>
    </location>
</feature>
<dbReference type="SMART" id="SM00382">
    <property type="entry name" value="AAA"/>
    <property type="match status" value="1"/>
</dbReference>
<dbReference type="PROSITE" id="PS00674">
    <property type="entry name" value="AAA"/>
    <property type="match status" value="1"/>
</dbReference>